<accession>A0ACD6AQ31</accession>
<organism evidence="1 2">
    <name type="scientific">Avena sativa</name>
    <name type="common">Oat</name>
    <dbReference type="NCBI Taxonomy" id="4498"/>
    <lineage>
        <taxon>Eukaryota</taxon>
        <taxon>Viridiplantae</taxon>
        <taxon>Streptophyta</taxon>
        <taxon>Embryophyta</taxon>
        <taxon>Tracheophyta</taxon>
        <taxon>Spermatophyta</taxon>
        <taxon>Magnoliopsida</taxon>
        <taxon>Liliopsida</taxon>
        <taxon>Poales</taxon>
        <taxon>Poaceae</taxon>
        <taxon>BOP clade</taxon>
        <taxon>Pooideae</taxon>
        <taxon>Poodae</taxon>
        <taxon>Poeae</taxon>
        <taxon>Poeae Chloroplast Group 1 (Aveneae type)</taxon>
        <taxon>Aveninae</taxon>
        <taxon>Avena</taxon>
    </lineage>
</organism>
<dbReference type="Proteomes" id="UP001732700">
    <property type="component" value="Unassembled WGS sequence"/>
</dbReference>
<reference evidence="1" key="1">
    <citation type="submission" date="2025-09" db="UniProtKB">
        <authorList>
            <consortium name="EnsemblPlants"/>
        </authorList>
    </citation>
    <scope>IDENTIFICATION</scope>
</reference>
<proteinExistence type="predicted"/>
<protein>
    <submittedName>
        <fullName evidence="1">Uncharacterized protein</fullName>
    </submittedName>
</protein>
<name>A0ACD6AQ31_AVESA</name>
<evidence type="ECO:0000313" key="1">
    <source>
        <dbReference type="EnsemblPlants" id="AVESA.00010b.r2.UnG1425070.1.CDS"/>
    </source>
</evidence>
<dbReference type="EnsemblPlants" id="AVESA.00010b.r2.UnG1425070.1">
    <property type="protein sequence ID" value="AVESA.00010b.r2.UnG1425070.1.CDS"/>
    <property type="gene ID" value="AVESA.00010b.r2.UnG1425070"/>
</dbReference>
<evidence type="ECO:0000313" key="2">
    <source>
        <dbReference type="Proteomes" id="UP001732700"/>
    </source>
</evidence>
<keyword evidence="2" id="KW-1185">Reference proteome</keyword>
<sequence length="470" mass="52374">MFEKPRRRARKPTSTRQVRRDPRRPIPASETPRADLAEPEPWNPRQDLHRNPENSAAVPGNLLHGTIGPRKTIDATPESGTDTRQPQHMTPRPSPRNVECSFPEPKPPRSPWNDKNFTPDAKSDTTRGTDKVFTTTRTTSTRANPMRPDTEPSPSSRNAKLFILGLGDPADLVALSGGHTIGRTQCRFFADRSARMEDTFSRKLAANCSKYPDRLQNLDVVSPDLFDNGFFKALTFNQGVFTSDMALVKDRTTAPTVRLFARDNDAFFAQFSTSMERLARAPRPAGNRGEIRRFSCFRTNAQRVISENAFASRGLGDPADLVALSGGHTIGRTQCRFFADRSARMEDTFSRKLAANCSKYPDRLQNLDVVSPDLFDNGFFKALTFNQGVFTSDMALVKDRTTAPTVRLFARDNDAFFAQFSTSMERLARAPRPAGNRGEIRRFSCFRTNAQRVISENGAGHGDQGFAASA</sequence>